<protein>
    <submittedName>
        <fullName evidence="8">MFS transporter</fullName>
    </submittedName>
</protein>
<feature type="transmembrane region" description="Helical" evidence="7">
    <location>
        <begin position="290"/>
        <end position="307"/>
    </location>
</feature>
<feature type="transmembrane region" description="Helical" evidence="7">
    <location>
        <begin position="70"/>
        <end position="87"/>
    </location>
</feature>
<evidence type="ECO:0000313" key="9">
    <source>
        <dbReference type="Proteomes" id="UP000295367"/>
    </source>
</evidence>
<feature type="transmembrane region" description="Helical" evidence="7">
    <location>
        <begin position="41"/>
        <end position="58"/>
    </location>
</feature>
<accession>A0A4R3YDV6</accession>
<evidence type="ECO:0000256" key="2">
    <source>
        <dbReference type="ARBA" id="ARBA00022448"/>
    </source>
</evidence>
<reference evidence="8 9" key="1">
    <citation type="submission" date="2019-03" db="EMBL/GenBank/DDBJ databases">
        <title>Genomic Encyclopedia of Type Strains, Phase IV (KMG-IV): sequencing the most valuable type-strain genomes for metagenomic binning, comparative biology and taxonomic classification.</title>
        <authorList>
            <person name="Goeker M."/>
        </authorList>
    </citation>
    <scope>NUCLEOTIDE SEQUENCE [LARGE SCALE GENOMIC DNA]</scope>
    <source>
        <strain evidence="8 9">DSM 100309</strain>
    </source>
</reference>
<dbReference type="PANTHER" id="PTHR43266:SF2">
    <property type="entry name" value="MAJOR FACILITATOR SUPERFAMILY (MFS) PROFILE DOMAIN-CONTAINING PROTEIN"/>
    <property type="match status" value="1"/>
</dbReference>
<evidence type="ECO:0000313" key="8">
    <source>
        <dbReference type="EMBL" id="TCV90081.1"/>
    </source>
</evidence>
<dbReference type="OrthoDB" id="9803968at2"/>
<keyword evidence="6 7" id="KW-0472">Membrane</keyword>
<keyword evidence="5 7" id="KW-1133">Transmembrane helix</keyword>
<feature type="transmembrane region" description="Helical" evidence="7">
    <location>
        <begin position="134"/>
        <end position="156"/>
    </location>
</feature>
<evidence type="ECO:0000256" key="4">
    <source>
        <dbReference type="ARBA" id="ARBA00022692"/>
    </source>
</evidence>
<evidence type="ECO:0000256" key="7">
    <source>
        <dbReference type="SAM" id="Phobius"/>
    </source>
</evidence>
<feature type="transmembrane region" description="Helical" evidence="7">
    <location>
        <begin position="354"/>
        <end position="371"/>
    </location>
</feature>
<keyword evidence="4 7" id="KW-0812">Transmembrane</keyword>
<feature type="transmembrane region" description="Helical" evidence="7">
    <location>
        <begin position="168"/>
        <end position="190"/>
    </location>
</feature>
<feature type="transmembrane region" description="Helical" evidence="7">
    <location>
        <begin position="93"/>
        <end position="113"/>
    </location>
</feature>
<feature type="transmembrane region" description="Helical" evidence="7">
    <location>
        <begin position="233"/>
        <end position="256"/>
    </location>
</feature>
<dbReference type="NCBIfam" id="NF008397">
    <property type="entry name" value="PRK11195.1"/>
    <property type="match status" value="1"/>
</dbReference>
<keyword evidence="9" id="KW-1185">Reference proteome</keyword>
<dbReference type="Proteomes" id="UP000295367">
    <property type="component" value="Unassembled WGS sequence"/>
</dbReference>
<dbReference type="InterPro" id="IPR036259">
    <property type="entry name" value="MFS_trans_sf"/>
</dbReference>
<dbReference type="Gene3D" id="1.20.1250.20">
    <property type="entry name" value="MFS general substrate transporter like domains"/>
    <property type="match status" value="1"/>
</dbReference>
<proteinExistence type="predicted"/>
<evidence type="ECO:0000256" key="5">
    <source>
        <dbReference type="ARBA" id="ARBA00022989"/>
    </source>
</evidence>
<dbReference type="SUPFAM" id="SSF103473">
    <property type="entry name" value="MFS general substrate transporter"/>
    <property type="match status" value="1"/>
</dbReference>
<dbReference type="GO" id="GO:0005886">
    <property type="term" value="C:plasma membrane"/>
    <property type="evidence" value="ECO:0007669"/>
    <property type="project" value="UniProtKB-SubCell"/>
</dbReference>
<evidence type="ECO:0000256" key="1">
    <source>
        <dbReference type="ARBA" id="ARBA00004651"/>
    </source>
</evidence>
<dbReference type="GO" id="GO:0022857">
    <property type="term" value="F:transmembrane transporter activity"/>
    <property type="evidence" value="ECO:0007669"/>
    <property type="project" value="InterPro"/>
</dbReference>
<dbReference type="EMBL" id="SMCO01000001">
    <property type="protein sequence ID" value="TCV90081.1"/>
    <property type="molecule type" value="Genomic_DNA"/>
</dbReference>
<feature type="transmembrane region" description="Helical" evidence="7">
    <location>
        <begin position="377"/>
        <end position="396"/>
    </location>
</feature>
<comment type="subcellular location">
    <subcellularLocation>
        <location evidence="1">Cell membrane</location>
        <topology evidence="1">Multi-pass membrane protein</topology>
    </subcellularLocation>
</comment>
<keyword evidence="2" id="KW-0813">Transport</keyword>
<dbReference type="InterPro" id="IPR011701">
    <property type="entry name" value="MFS"/>
</dbReference>
<evidence type="ECO:0000256" key="6">
    <source>
        <dbReference type="ARBA" id="ARBA00023136"/>
    </source>
</evidence>
<sequence length="401" mass="43534">MNRGFYTILTAQFISALADNALLFAAIALLKELSAPDWHTPLLQEFFVISYILLAPFVGPFADSIPKGRVMFLSNAIKLIGCLTMLFGVPPLYAYGIVGIGAAAYSPAKYGILTEYLPADALVIANSWMEGATVAAIVLGAVLGTLFVTPSIANSFLDLLHLDGLINIPQFAIAAITLLYVIAAIINLGIPHVPIDHRMPKKNPLYILHDFWHAFTLLWRDPQGQVSLAVTTLFWGAGATLRLVVLVWAVAVLHFLPENAPLLTIIVAVGIAVGAVFAARYISLENAVKALPAGIIMGMLVVAMIFVTKWYIAWALLFLIGALSGFFVVPLNALLQHRGHLLMGAGHSIAIQNFNENIGILLMLGGYMLMVKADMHINLIVIIFGTFISLTMGLIYKRHRH</sequence>
<dbReference type="Pfam" id="PF07690">
    <property type="entry name" value="MFS_1"/>
    <property type="match status" value="1"/>
</dbReference>
<keyword evidence="3" id="KW-1003">Cell membrane</keyword>
<gene>
    <name evidence="8" type="ORF">EDC63_10146</name>
</gene>
<dbReference type="RefSeq" id="WP_124947936.1">
    <property type="nucleotide sequence ID" value="NZ_BHVT01000073.1"/>
</dbReference>
<organism evidence="8 9">
    <name type="scientific">Sulfurirhabdus autotrophica</name>
    <dbReference type="NCBI Taxonomy" id="1706046"/>
    <lineage>
        <taxon>Bacteria</taxon>
        <taxon>Pseudomonadati</taxon>
        <taxon>Pseudomonadota</taxon>
        <taxon>Betaproteobacteria</taxon>
        <taxon>Nitrosomonadales</taxon>
        <taxon>Sulfuricellaceae</taxon>
        <taxon>Sulfurirhabdus</taxon>
    </lineage>
</organism>
<dbReference type="AlphaFoldDB" id="A0A4R3YDV6"/>
<feature type="transmembrane region" description="Helical" evidence="7">
    <location>
        <begin position="313"/>
        <end position="334"/>
    </location>
</feature>
<comment type="caution">
    <text evidence="8">The sequence shown here is derived from an EMBL/GenBank/DDBJ whole genome shotgun (WGS) entry which is preliminary data.</text>
</comment>
<evidence type="ECO:0000256" key="3">
    <source>
        <dbReference type="ARBA" id="ARBA00022475"/>
    </source>
</evidence>
<name>A0A4R3YDV6_9PROT</name>
<feature type="transmembrane region" description="Helical" evidence="7">
    <location>
        <begin position="262"/>
        <end position="283"/>
    </location>
</feature>
<dbReference type="PANTHER" id="PTHR43266">
    <property type="entry name" value="MACROLIDE-EFFLUX PROTEIN"/>
    <property type="match status" value="1"/>
</dbReference>